<proteinExistence type="predicted"/>
<dbReference type="GO" id="GO:0016747">
    <property type="term" value="F:acyltransferase activity, transferring groups other than amino-acyl groups"/>
    <property type="evidence" value="ECO:0007669"/>
    <property type="project" value="InterPro"/>
</dbReference>
<dbReference type="PANTHER" id="PTHR43792:SF1">
    <property type="entry name" value="N-ACETYLTRANSFERASE DOMAIN-CONTAINING PROTEIN"/>
    <property type="match status" value="1"/>
</dbReference>
<evidence type="ECO:0000313" key="2">
    <source>
        <dbReference type="EMBL" id="GKH02461.1"/>
    </source>
</evidence>
<dbReference type="SUPFAM" id="SSF55729">
    <property type="entry name" value="Acyl-CoA N-acyltransferases (Nat)"/>
    <property type="match status" value="1"/>
</dbReference>
<name>A0AA37JIY0_9FIRM</name>
<gene>
    <name evidence="2" type="ORF">CE91St55_44420</name>
</gene>
<organism evidence="2 3">
    <name type="scientific">Hungatella hathewayi</name>
    <dbReference type="NCBI Taxonomy" id="154046"/>
    <lineage>
        <taxon>Bacteria</taxon>
        <taxon>Bacillati</taxon>
        <taxon>Bacillota</taxon>
        <taxon>Clostridia</taxon>
        <taxon>Lachnospirales</taxon>
        <taxon>Lachnospiraceae</taxon>
        <taxon>Hungatella</taxon>
    </lineage>
</organism>
<evidence type="ECO:0000313" key="3">
    <source>
        <dbReference type="Proteomes" id="UP001055091"/>
    </source>
</evidence>
<dbReference type="EMBL" id="BQNJ01000002">
    <property type="protein sequence ID" value="GKH02461.1"/>
    <property type="molecule type" value="Genomic_DNA"/>
</dbReference>
<comment type="caution">
    <text evidence="2">The sequence shown here is derived from an EMBL/GenBank/DDBJ whole genome shotgun (WGS) entry which is preliminary data.</text>
</comment>
<dbReference type="PROSITE" id="PS51186">
    <property type="entry name" value="GNAT"/>
    <property type="match status" value="1"/>
</dbReference>
<dbReference type="Gene3D" id="3.40.630.30">
    <property type="match status" value="1"/>
</dbReference>
<dbReference type="RefSeq" id="WP_006775184.1">
    <property type="nucleotide sequence ID" value="NZ_BQNJ01000002.1"/>
</dbReference>
<dbReference type="InterPro" id="IPR016181">
    <property type="entry name" value="Acyl_CoA_acyltransferase"/>
</dbReference>
<feature type="domain" description="N-acetyltransferase" evidence="1">
    <location>
        <begin position="5"/>
        <end position="161"/>
    </location>
</feature>
<protein>
    <recommendedName>
        <fullName evidence="1">N-acetyltransferase domain-containing protein</fullName>
    </recommendedName>
</protein>
<accession>A0AA37JIY0</accession>
<sequence>MKNKIWLDQLRAEDRDTVFSLTSDPEIVKYMRFGTHKVPEEAEELIRNYTEKGNYGFLIRLTDSGEPIGVAAMKHDEENCLEYSVSLFSFQRFWNQGYNTAAVELLKTFAQEQGIRSLNAYVVEENHGSRKVMEKCGFHRTDILHFDDFPSGLYVYSLQIGSGDEKQEQAAAETP</sequence>
<dbReference type="InterPro" id="IPR051531">
    <property type="entry name" value="N-acetyltransferase"/>
</dbReference>
<dbReference type="Pfam" id="PF13302">
    <property type="entry name" value="Acetyltransf_3"/>
    <property type="match status" value="1"/>
</dbReference>
<dbReference type="GeneID" id="93148546"/>
<reference evidence="2" key="1">
    <citation type="submission" date="2022-01" db="EMBL/GenBank/DDBJ databases">
        <title>Novel bile acid biosynthetic pathways are enriched in the microbiome of centenarians.</title>
        <authorList>
            <person name="Sato Y."/>
            <person name="Atarashi K."/>
            <person name="Plichta R.D."/>
            <person name="Arai Y."/>
            <person name="Sasajima S."/>
            <person name="Kearney M.S."/>
            <person name="Suda W."/>
            <person name="Takeshita K."/>
            <person name="Sasaki T."/>
            <person name="Okamoto S."/>
            <person name="Skelly N.A."/>
            <person name="Okamura Y."/>
            <person name="Vlamakis H."/>
            <person name="Li Y."/>
            <person name="Tanoue T."/>
            <person name="Takei H."/>
            <person name="Nittono H."/>
            <person name="Narushima S."/>
            <person name="Irie J."/>
            <person name="Itoh H."/>
            <person name="Moriya K."/>
            <person name="Sugiura Y."/>
            <person name="Suematsu M."/>
            <person name="Moritoki N."/>
            <person name="Shibata S."/>
            <person name="Littman R.D."/>
            <person name="Fischbach A.M."/>
            <person name="Uwamino Y."/>
            <person name="Inoue T."/>
            <person name="Honda A."/>
            <person name="Hattori M."/>
            <person name="Murai T."/>
            <person name="Xavier J.R."/>
            <person name="Hirose N."/>
            <person name="Honda K."/>
        </authorList>
    </citation>
    <scope>NUCLEOTIDE SEQUENCE</scope>
    <source>
        <strain evidence="2">CE91-St55</strain>
    </source>
</reference>
<dbReference type="AlphaFoldDB" id="A0AA37JIY0"/>
<evidence type="ECO:0000259" key="1">
    <source>
        <dbReference type="PROSITE" id="PS51186"/>
    </source>
</evidence>
<dbReference type="PANTHER" id="PTHR43792">
    <property type="entry name" value="GNAT FAMILY, PUTATIVE (AFU_ORTHOLOGUE AFUA_3G00765)-RELATED-RELATED"/>
    <property type="match status" value="1"/>
</dbReference>
<dbReference type="Proteomes" id="UP001055091">
    <property type="component" value="Unassembled WGS sequence"/>
</dbReference>
<dbReference type="InterPro" id="IPR000182">
    <property type="entry name" value="GNAT_dom"/>
</dbReference>